<evidence type="ECO:0000313" key="2">
    <source>
        <dbReference type="EMBL" id="MDT0554313.1"/>
    </source>
</evidence>
<feature type="transmembrane region" description="Helical" evidence="1">
    <location>
        <begin position="221"/>
        <end position="241"/>
    </location>
</feature>
<feature type="transmembrane region" description="Helical" evidence="1">
    <location>
        <begin position="189"/>
        <end position="209"/>
    </location>
</feature>
<dbReference type="PANTHER" id="PTHR38454">
    <property type="entry name" value="INTEGRAL MEMBRANE PROTEIN-RELATED"/>
    <property type="match status" value="1"/>
</dbReference>
<dbReference type="PANTHER" id="PTHR38454:SF1">
    <property type="entry name" value="INTEGRAL MEMBRANE PROTEIN"/>
    <property type="match status" value="1"/>
</dbReference>
<dbReference type="EMBL" id="JAVRHV010000009">
    <property type="protein sequence ID" value="MDT0554313.1"/>
    <property type="molecule type" value="Genomic_DNA"/>
</dbReference>
<sequence>MNFKKLIPYAVAIVIFVIASLAYFSPVLQGKKIQQSDITQFIGSSKEIVDYRKQHDEEPYWTNTSFGGMPSYVVSTYYPYDFIKKLDSVIRFLPRPADYLFLCFVGFFVLLLVLKVDWKLAIIGALGFGFSTYFISLYAAGHNAKAHAIGYMPLVLSGILLVFQRKYLWGFVVTALAMSLELMASHIQMTYYLMFAVIILGIIQFIEAFKKKELPEFFKAIGILVVAVIIAVGTNATSLMATQEYAKESTRSQSELTINPDGSEKEKTSGLSTEYITEYSYGQWETFSLFIPRFVGGTNGERVDESQLREFLQDAVNKGLNPGDANYLMQVSSMYWGKMPFVAAPYYIGAIFIFLFVLGLFLVKGKYKYWLLAATIFSILLSWGKHFAFLTDFFINYVPLYNKFRAVASIQVIAELCIPLLGILGVKELLADNLSKEEKLKGLKLTTFIVVGLALLFVVLGTSLFSFVTPIDEQIDAQVAGFLDAIVADRQSLFNGDAIRTLGFVAVLAGLIWMFVQNKIKELVFVAILGVLIVSDLVKVDKRYVNDAHFTSARKVNKPFNASAIDKEILKDKGTYRVANLNRNPMADGVTPYFHKSIGGYHAAKPRRYQELYDFHMAKGNQEVFNMLNVKYFISSDDSGKEILEQSDAANGNAWFVNKIGFVDNANEEIKALDSLNSREIAIVNSAQFSNVVDGRDLRFSKDSLATIQLTDYKPNYLKYNSKSNMEAFAVFSEMYYKNGWNAYIDGKLVEHIRTNYILRGLFVPSGEHTIEFKFEPTVIRKGNTITLISYTLLLIIPFGWFMIEKRKKNVQETTKETV</sequence>
<feature type="transmembrane region" description="Helical" evidence="1">
    <location>
        <begin position="447"/>
        <end position="468"/>
    </location>
</feature>
<gene>
    <name evidence="2" type="ORF">RM519_13710</name>
</gene>
<reference evidence="2 3" key="1">
    <citation type="submission" date="2023-09" db="EMBL/GenBank/DDBJ databases">
        <authorList>
            <person name="Rey-Velasco X."/>
        </authorList>
    </citation>
    <scope>NUCLEOTIDE SEQUENCE [LARGE SCALE GENOMIC DNA]</scope>
    <source>
        <strain evidence="2 3">P050</strain>
    </source>
</reference>
<keyword evidence="1" id="KW-1133">Transmembrane helix</keyword>
<accession>A0ABU2Y7Y9</accession>
<evidence type="ECO:0000256" key="1">
    <source>
        <dbReference type="SAM" id="Phobius"/>
    </source>
</evidence>
<keyword evidence="1" id="KW-0472">Membrane</keyword>
<feature type="transmembrane region" description="Helical" evidence="1">
    <location>
        <begin position="498"/>
        <end position="516"/>
    </location>
</feature>
<proteinExistence type="predicted"/>
<feature type="transmembrane region" description="Helical" evidence="1">
    <location>
        <begin position="370"/>
        <end position="388"/>
    </location>
</feature>
<keyword evidence="3" id="KW-1185">Reference proteome</keyword>
<name>A0ABU2Y7Y9_9FLAO</name>
<feature type="transmembrane region" description="Helical" evidence="1">
    <location>
        <begin position="344"/>
        <end position="363"/>
    </location>
</feature>
<evidence type="ECO:0000313" key="3">
    <source>
        <dbReference type="Proteomes" id="UP001252186"/>
    </source>
</evidence>
<organism evidence="2 3">
    <name type="scientific">Urechidicola vernalis</name>
    <dbReference type="NCBI Taxonomy" id="3075600"/>
    <lineage>
        <taxon>Bacteria</taxon>
        <taxon>Pseudomonadati</taxon>
        <taxon>Bacteroidota</taxon>
        <taxon>Flavobacteriia</taxon>
        <taxon>Flavobacteriales</taxon>
        <taxon>Flavobacteriaceae</taxon>
        <taxon>Urechidicola</taxon>
    </lineage>
</organism>
<dbReference type="Proteomes" id="UP001252186">
    <property type="component" value="Unassembled WGS sequence"/>
</dbReference>
<comment type="caution">
    <text evidence="2">The sequence shown here is derived from an EMBL/GenBank/DDBJ whole genome shotgun (WGS) entry which is preliminary data.</text>
</comment>
<feature type="transmembrane region" description="Helical" evidence="1">
    <location>
        <begin position="97"/>
        <end position="114"/>
    </location>
</feature>
<feature type="transmembrane region" description="Helical" evidence="1">
    <location>
        <begin position="786"/>
        <end position="804"/>
    </location>
</feature>
<protein>
    <submittedName>
        <fullName evidence="2">YfhO family protein</fullName>
    </submittedName>
</protein>
<feature type="transmembrane region" description="Helical" evidence="1">
    <location>
        <begin position="120"/>
        <end position="141"/>
    </location>
</feature>
<feature type="transmembrane region" description="Helical" evidence="1">
    <location>
        <begin position="6"/>
        <end position="24"/>
    </location>
</feature>
<feature type="transmembrane region" description="Helical" evidence="1">
    <location>
        <begin position="523"/>
        <end position="540"/>
    </location>
</feature>
<dbReference type="RefSeq" id="WP_311594400.1">
    <property type="nucleotide sequence ID" value="NZ_JAVRHV010000009.1"/>
</dbReference>
<feature type="transmembrane region" description="Helical" evidence="1">
    <location>
        <begin position="148"/>
        <end position="169"/>
    </location>
</feature>
<keyword evidence="1" id="KW-0812">Transmembrane</keyword>
<dbReference type="InterPro" id="IPR018580">
    <property type="entry name" value="Uncharacterised_YfhO"/>
</dbReference>
<feature type="transmembrane region" description="Helical" evidence="1">
    <location>
        <begin position="408"/>
        <end position="426"/>
    </location>
</feature>